<comment type="cofactor">
    <cofactor evidence="13">
        <name>Zn(2+)</name>
        <dbReference type="ChEBI" id="CHEBI:29105"/>
    </cofactor>
    <text evidence="13">The zinc ions have a structural role.</text>
</comment>
<feature type="compositionally biased region" description="Pro residues" evidence="14">
    <location>
        <begin position="501"/>
        <end position="517"/>
    </location>
</feature>
<feature type="compositionally biased region" description="Polar residues" evidence="14">
    <location>
        <begin position="843"/>
        <end position="855"/>
    </location>
</feature>
<dbReference type="CDD" id="cd18892">
    <property type="entry name" value="TET"/>
    <property type="match status" value="1"/>
</dbReference>
<dbReference type="SMART" id="SM01333">
    <property type="entry name" value="Tet_JBP"/>
    <property type="match status" value="1"/>
</dbReference>
<sequence length="1813" mass="201776">MSETLSQDPENLGSGYNLAPSYPPTPATPSSTVQDAPGSNLPPFSTFSADMDAGAGFGSDRLFTDARLLDISSWDYYGETRLLDRSENGLSVISSQPQYRPWESKPIDSTSQESLRHNFTSTTSISTFADAFSQNGVPKLPSFQSQFQSFNEPTVVTSSEPTLTTLTNLTPVSPNSSPGSHLTPLNSSFHTLSAVNTRNYPLVPAPIQAREIPSIQQQFLDERHIQLYTHPTTSLTTLNNTIHSATIFPTQNGAILQNNQIITTPTVVTVLKSETGNVTDIKLGANLTALQDTDLKIQNVGLHHSQFQNPMSTVLDNNGIYNGLDKKLNGINTTMDSPTRNDFRKKERRKLRASSLESSAESDGASSNMDIGSENSGQVASISSTAGFKSSHHVLSGNSGMEADEISGGNADKQVKKKRKRCGECIGCQRKDNCGDCAPCRNDKSHQICKQRRCEKLTEKKLYGDDAYIRGDSRRGRGKGRGSGSYRGRKPSGAVTIPSSGPAPEPSVPPPSRPSPQPVHMLKPEQTAQQQPMAPMPFYADPNRFTTPVWQADPTQGWTQGQFIQQIPATSQPTLEGYPQQYSNGIYQATFQQPAGFESNTFYAGAVQVLARPPSAPNQTQLASRPNGSYSHTPSPVSSQSQQTNQRTNISGQYQQEYNANNQNYVAPATTPTGTVDSSQSGGMSRPSSVNSTGNGQSFQHTNNFTPNSSSNFSPVSNTSSSFVSSNTNSGNAMPGYPPVSSHPQLASHNYSGGYPGNDISGQGNSIESPHNENQHWSPNSDGHIWEQNVLQSTCNNESAKSDQSEMQYTENNAANQHHQILIKSEPMHYDYQNDQKQNDQQISHQMQNAAEQQFSQADRVNLNSRLKTMILQKQQQQLENKLDEAQKIEQNKTGHFLLYSHHHRPLNLCDGGGVSNHSPNYVNKIKTEPINNQSNNANQIISVIKQEPYLQSPSIHSQSQSPQTYFSNYANDRVKLNSNNYYSKASYNKEKLETPKKKYTLDTISKTFTPNAKTFMDPEKPKPTVGLEIPPCDCFPPNQFVPEPGGYYTHLGCSNNLPNLRKDLEFRTGVNGSALRIEKICYTGKEGKTPQGCPIAKWIIRRANFEEKYLIIVKQRLGHNCFAAIIVVCIVAWDGVMRGDADTIYDMLCNKLNKFGLPTNRRCATNEPRTCACQGLDPDKCGASFSFGCSWSMYYNGCKYARSKIVRKFRLSMRSEEDEVEERMQSLATYLSPLYKTLAPESFKNQCQYEGVASDCRLGLKPGRPFSGVTACLDFCAHAHKDTHNMNNGCTVVVTLTKHRDLDKPDDEQLHVLPLYVVDRTDEFGSEEQQERKIVSGSIEVLHRYQCEVRVRNIPQPTCRRSGKKRKEDSIEKVKNKELISPNNSTSSPRLKTPTKQLQSNHVSSTVLDRSSWGYETNLYFNPNKTDERSFVHSSVTNDVYYQNNKYRNSEALKNFASRIKENVNNSFESVLIKQPNTALNLTYPSENSFTHNSSYSYKTIRDHSLSTNATQFQQNTAVNFANPFNNDSQSTFAQHIFAENATKNQNMCSNRLDNAHLVNHEASPFGFNFNNQTQILPSFKYIRQSKNPFANLNLSPQINSSHVYVQNPFDDSNCSDVYQTNYYDSENFSNSCPSPNFSSPQTPPNNWCQSPFNWSSPESVKAKVLGQVTDVIDNSECFTDSQVGGVAIALTHGSVLFECAKHELHATTALKTPNRQSPTRISLVFYQHRNMNKSKHGWDEHEEKMRLKKLDSIGTNSKSLDFDHDFPFVLKEDKIVKSMLRVPTMTTITVTTAFPMYPCMVTGPYQEGVKG</sequence>
<evidence type="ECO:0000256" key="4">
    <source>
        <dbReference type="ARBA" id="ARBA00022723"/>
    </source>
</evidence>
<evidence type="ECO:0000313" key="17">
    <source>
        <dbReference type="Proteomes" id="UP001353858"/>
    </source>
</evidence>
<keyword evidence="17" id="KW-1185">Reference proteome</keyword>
<dbReference type="EMBL" id="JARPUR010000003">
    <property type="protein sequence ID" value="KAK4879145.1"/>
    <property type="molecule type" value="Genomic_DNA"/>
</dbReference>
<dbReference type="GO" id="GO:0003677">
    <property type="term" value="F:DNA binding"/>
    <property type="evidence" value="ECO:0007669"/>
    <property type="project" value="InterPro"/>
</dbReference>
<evidence type="ECO:0000256" key="7">
    <source>
        <dbReference type="ARBA" id="ARBA00022964"/>
    </source>
</evidence>
<feature type="region of interest" description="Disordered" evidence="14">
    <location>
        <begin position="327"/>
        <end position="378"/>
    </location>
</feature>
<comment type="function">
    <text evidence="13">Dioxygenase that catalyzes the conversion of the modified genomic base 5-methylcytosine (5mC) into 5-hydroxymethylcytosine (5hmC) and plays a key role in epigenetic chromatin reprogramming during embryonic development.</text>
</comment>
<feature type="compositionally biased region" description="Polar residues" evidence="14">
    <location>
        <begin position="617"/>
        <end position="628"/>
    </location>
</feature>
<feature type="compositionally biased region" description="Low complexity" evidence="14">
    <location>
        <begin position="678"/>
        <end position="689"/>
    </location>
</feature>
<feature type="region of interest" description="Disordered" evidence="14">
    <location>
        <begin position="468"/>
        <end position="545"/>
    </location>
</feature>
<dbReference type="Pfam" id="PF12851">
    <property type="entry name" value="Tet_JBP"/>
    <property type="match status" value="1"/>
</dbReference>
<dbReference type="GO" id="GO:0005634">
    <property type="term" value="C:nucleus"/>
    <property type="evidence" value="ECO:0007669"/>
    <property type="project" value="UniProtKB-UniRule"/>
</dbReference>
<protein>
    <recommendedName>
        <fullName evidence="13">Methylcytosine dioxygenase TET</fullName>
        <ecNumber evidence="13">1.14.11.80</ecNumber>
    </recommendedName>
</protein>
<feature type="region of interest" description="Disordered" evidence="14">
    <location>
        <begin position="836"/>
        <end position="855"/>
    </location>
</feature>
<feature type="compositionally biased region" description="Low complexity" evidence="14">
    <location>
        <begin position="702"/>
        <end position="730"/>
    </location>
</feature>
<feature type="region of interest" description="Disordered" evidence="14">
    <location>
        <begin position="391"/>
        <end position="414"/>
    </location>
</feature>
<dbReference type="GO" id="GO:0005694">
    <property type="term" value="C:chromosome"/>
    <property type="evidence" value="ECO:0007669"/>
    <property type="project" value="UniProtKB-SubCell"/>
</dbReference>
<dbReference type="PANTHER" id="PTHR23358">
    <property type="entry name" value="METHYLCYTOSINE DIOXYGENASE TET"/>
    <property type="match status" value="1"/>
</dbReference>
<dbReference type="GO" id="GO:0141166">
    <property type="term" value="P:chromosomal 5-methylcytosine DNA demethylation pathway"/>
    <property type="evidence" value="ECO:0007669"/>
    <property type="project" value="UniProtKB-UniRule"/>
</dbReference>
<keyword evidence="5 12" id="KW-0863">Zinc-finger</keyword>
<dbReference type="Proteomes" id="UP001353858">
    <property type="component" value="Unassembled WGS sequence"/>
</dbReference>
<comment type="subcellular location">
    <subcellularLocation>
        <location evidence="1">Chromosome</location>
    </subcellularLocation>
</comment>
<keyword evidence="3" id="KW-0158">Chromosome</keyword>
<feature type="compositionally biased region" description="Polar residues" evidence="14">
    <location>
        <begin position="1382"/>
        <end position="1404"/>
    </location>
</feature>
<dbReference type="InterPro" id="IPR040175">
    <property type="entry name" value="TET1/2/3"/>
</dbReference>
<dbReference type="InterPro" id="IPR046942">
    <property type="entry name" value="TET_oxygenase"/>
</dbReference>
<dbReference type="InterPro" id="IPR024779">
    <property type="entry name" value="2OGFeDO_JBP1/TET_oxygenase_dom"/>
</dbReference>
<feature type="compositionally biased region" description="Low complexity" evidence="14">
    <location>
        <begin position="528"/>
        <end position="537"/>
    </location>
</feature>
<gene>
    <name evidence="16" type="ORF">RN001_007291</name>
</gene>
<comment type="similarity">
    <text evidence="2 13">Belongs to the TET family.</text>
</comment>
<feature type="compositionally biased region" description="Polar residues" evidence="14">
    <location>
        <begin position="742"/>
        <end position="751"/>
    </location>
</feature>
<reference evidence="17" key="1">
    <citation type="submission" date="2023-01" db="EMBL/GenBank/DDBJ databases">
        <title>Key to firefly adult light organ development and bioluminescence: homeobox transcription factors regulate luciferase expression and transportation to peroxisome.</title>
        <authorList>
            <person name="Fu X."/>
        </authorList>
    </citation>
    <scope>NUCLEOTIDE SEQUENCE [LARGE SCALE GENOMIC DNA]</scope>
</reference>
<dbReference type="PANTHER" id="PTHR23358:SF6">
    <property type="entry name" value="METHYLCYTOSINE DIOXYGENASE TET"/>
    <property type="match status" value="1"/>
</dbReference>
<dbReference type="GO" id="GO:0045944">
    <property type="term" value="P:positive regulation of transcription by RNA polymerase II"/>
    <property type="evidence" value="ECO:0007669"/>
    <property type="project" value="TreeGrafter"/>
</dbReference>
<dbReference type="GO" id="GO:0008270">
    <property type="term" value="F:zinc ion binding"/>
    <property type="evidence" value="ECO:0007669"/>
    <property type="project" value="UniProtKB-UniRule"/>
</dbReference>
<dbReference type="InterPro" id="IPR002857">
    <property type="entry name" value="Znf_CXXC"/>
</dbReference>
<evidence type="ECO:0000259" key="15">
    <source>
        <dbReference type="PROSITE" id="PS51058"/>
    </source>
</evidence>
<keyword evidence="8 13" id="KW-0560">Oxidoreductase</keyword>
<feature type="region of interest" description="Disordered" evidence="14">
    <location>
        <begin position="1"/>
        <end position="47"/>
    </location>
</feature>
<keyword evidence="9 13" id="KW-0408">Iron</keyword>
<feature type="compositionally biased region" description="Basic and acidic residues" evidence="14">
    <location>
        <begin position="1367"/>
        <end position="1379"/>
    </location>
</feature>
<comment type="catalytic activity">
    <reaction evidence="11 13">
        <text>a 5-hydroxymethyl-2'-deoxycytidine in DNA + 2-oxoglutarate + O2 = a 5-formyl-2'-deoxycytidine in DNA + succinate + CO2 + H2O</text>
        <dbReference type="Rhea" id="RHEA:53828"/>
        <dbReference type="Rhea" id="RHEA-COMP:13315"/>
        <dbReference type="Rhea" id="RHEA-COMP:13656"/>
        <dbReference type="ChEBI" id="CHEBI:15377"/>
        <dbReference type="ChEBI" id="CHEBI:15379"/>
        <dbReference type="ChEBI" id="CHEBI:16526"/>
        <dbReference type="ChEBI" id="CHEBI:16810"/>
        <dbReference type="ChEBI" id="CHEBI:30031"/>
        <dbReference type="ChEBI" id="CHEBI:136731"/>
        <dbReference type="ChEBI" id="CHEBI:137731"/>
        <dbReference type="EC" id="1.14.11.80"/>
    </reaction>
</comment>
<feature type="compositionally biased region" description="Polar residues" evidence="14">
    <location>
        <begin position="760"/>
        <end position="769"/>
    </location>
</feature>
<evidence type="ECO:0000256" key="9">
    <source>
        <dbReference type="ARBA" id="ARBA00023004"/>
    </source>
</evidence>
<name>A0AAN7P2M2_9COLE</name>
<evidence type="ECO:0000256" key="10">
    <source>
        <dbReference type="ARBA" id="ARBA00047840"/>
    </source>
</evidence>
<evidence type="ECO:0000256" key="6">
    <source>
        <dbReference type="ARBA" id="ARBA00022833"/>
    </source>
</evidence>
<feature type="region of interest" description="Disordered" evidence="14">
    <location>
        <begin position="614"/>
        <end position="648"/>
    </location>
</feature>
<evidence type="ECO:0000256" key="3">
    <source>
        <dbReference type="ARBA" id="ARBA00022454"/>
    </source>
</evidence>
<dbReference type="PROSITE" id="PS51058">
    <property type="entry name" value="ZF_CXXC"/>
    <property type="match status" value="1"/>
</dbReference>
<evidence type="ECO:0000256" key="8">
    <source>
        <dbReference type="ARBA" id="ARBA00023002"/>
    </source>
</evidence>
<evidence type="ECO:0000256" key="5">
    <source>
        <dbReference type="ARBA" id="ARBA00022771"/>
    </source>
</evidence>
<evidence type="ECO:0000256" key="2">
    <source>
        <dbReference type="ARBA" id="ARBA00007502"/>
    </source>
</evidence>
<evidence type="ECO:0000256" key="13">
    <source>
        <dbReference type="RuleBase" id="RU367064"/>
    </source>
</evidence>
<organism evidence="16 17">
    <name type="scientific">Aquatica leii</name>
    <dbReference type="NCBI Taxonomy" id="1421715"/>
    <lineage>
        <taxon>Eukaryota</taxon>
        <taxon>Metazoa</taxon>
        <taxon>Ecdysozoa</taxon>
        <taxon>Arthropoda</taxon>
        <taxon>Hexapoda</taxon>
        <taxon>Insecta</taxon>
        <taxon>Pterygota</taxon>
        <taxon>Neoptera</taxon>
        <taxon>Endopterygota</taxon>
        <taxon>Coleoptera</taxon>
        <taxon>Polyphaga</taxon>
        <taxon>Elateriformia</taxon>
        <taxon>Elateroidea</taxon>
        <taxon>Lampyridae</taxon>
        <taxon>Luciolinae</taxon>
        <taxon>Aquatica</taxon>
    </lineage>
</organism>
<dbReference type="GO" id="GO:0040029">
    <property type="term" value="P:epigenetic regulation of gene expression"/>
    <property type="evidence" value="ECO:0007669"/>
    <property type="project" value="InterPro"/>
</dbReference>
<evidence type="ECO:0000256" key="12">
    <source>
        <dbReference type="PROSITE-ProRule" id="PRU00509"/>
    </source>
</evidence>
<feature type="compositionally biased region" description="Polar residues" evidence="14">
    <location>
        <begin position="690"/>
        <end position="701"/>
    </location>
</feature>
<keyword evidence="6 13" id="KW-0862">Zinc</keyword>
<dbReference type="EC" id="1.14.11.80" evidence="13"/>
<evidence type="ECO:0000256" key="11">
    <source>
        <dbReference type="ARBA" id="ARBA00049431"/>
    </source>
</evidence>
<comment type="cofactor">
    <cofactor evidence="13">
        <name>Fe(2+)</name>
        <dbReference type="ChEBI" id="CHEBI:29033"/>
    </cofactor>
    <text evidence="13">Binds 1 Fe(2+) ion per subunit.</text>
</comment>
<feature type="compositionally biased region" description="Polar residues" evidence="14">
    <location>
        <begin position="368"/>
        <end position="378"/>
    </location>
</feature>
<evidence type="ECO:0000313" key="16">
    <source>
        <dbReference type="EMBL" id="KAK4879145.1"/>
    </source>
</evidence>
<keyword evidence="4 13" id="KW-0479">Metal-binding</keyword>
<comment type="caution">
    <text evidence="16">The sequence shown here is derived from an EMBL/GenBank/DDBJ whole genome shotgun (WGS) entry which is preliminary data.</text>
</comment>
<feature type="domain" description="CXXC-type" evidence="15">
    <location>
        <begin position="415"/>
        <end position="455"/>
    </location>
</feature>
<proteinExistence type="inferred from homology"/>
<accession>A0AAN7P2M2</accession>
<feature type="compositionally biased region" description="Low complexity" evidence="14">
    <location>
        <begin position="629"/>
        <end position="643"/>
    </location>
</feature>
<feature type="region of interest" description="Disordered" evidence="14">
    <location>
        <begin position="1359"/>
        <end position="1404"/>
    </location>
</feature>
<dbReference type="GO" id="GO:0070579">
    <property type="term" value="F:DNA 5-methylcytosine dioxygenase activity"/>
    <property type="evidence" value="ECO:0007669"/>
    <property type="project" value="UniProtKB-UniRule"/>
</dbReference>
<feature type="compositionally biased region" description="Low complexity" evidence="14">
    <location>
        <begin position="353"/>
        <end position="367"/>
    </location>
</feature>
<feature type="region of interest" description="Disordered" evidence="14">
    <location>
        <begin position="665"/>
        <end position="783"/>
    </location>
</feature>
<keyword evidence="7 13" id="KW-0223">Dioxygenase</keyword>
<evidence type="ECO:0000256" key="14">
    <source>
        <dbReference type="SAM" id="MobiDB-lite"/>
    </source>
</evidence>
<comment type="catalytic activity">
    <reaction evidence="13">
        <text>a 5-methyl-2'-deoxycytidine in DNA + 2-oxoglutarate + O2 = a 5-hydroxymethyl-2'-deoxycytidine in DNA + succinate + CO2</text>
        <dbReference type="Rhea" id="RHEA:52636"/>
        <dbReference type="Rhea" id="RHEA-COMP:11370"/>
        <dbReference type="Rhea" id="RHEA-COMP:13315"/>
        <dbReference type="ChEBI" id="CHEBI:15379"/>
        <dbReference type="ChEBI" id="CHEBI:16526"/>
        <dbReference type="ChEBI" id="CHEBI:16810"/>
        <dbReference type="ChEBI" id="CHEBI:30031"/>
        <dbReference type="ChEBI" id="CHEBI:85454"/>
        <dbReference type="ChEBI" id="CHEBI:136731"/>
        <dbReference type="EC" id="1.14.11.80"/>
    </reaction>
</comment>
<comment type="catalytic activity">
    <reaction evidence="10 13">
        <text>a 5-formyl-2'-deoxycytidine in DNA + 2-oxoglutarate + O2 = a 5-carboxyl-2'-deoxycytidine in DNA + succinate + CO2 + H(+)</text>
        <dbReference type="Rhea" id="RHEA:53832"/>
        <dbReference type="Rhea" id="RHEA-COMP:13656"/>
        <dbReference type="Rhea" id="RHEA-COMP:13657"/>
        <dbReference type="ChEBI" id="CHEBI:15378"/>
        <dbReference type="ChEBI" id="CHEBI:15379"/>
        <dbReference type="ChEBI" id="CHEBI:16526"/>
        <dbReference type="ChEBI" id="CHEBI:16810"/>
        <dbReference type="ChEBI" id="CHEBI:30031"/>
        <dbReference type="ChEBI" id="CHEBI:137731"/>
        <dbReference type="ChEBI" id="CHEBI:137732"/>
        <dbReference type="EC" id="1.14.11.80"/>
    </reaction>
</comment>
<evidence type="ECO:0000256" key="1">
    <source>
        <dbReference type="ARBA" id="ARBA00004286"/>
    </source>
</evidence>